<accession>A0AAU9U9W4</accession>
<organism evidence="3 4">
    <name type="scientific">Euphydryas editha</name>
    <name type="common">Edith's checkerspot</name>
    <dbReference type="NCBI Taxonomy" id="104508"/>
    <lineage>
        <taxon>Eukaryota</taxon>
        <taxon>Metazoa</taxon>
        <taxon>Ecdysozoa</taxon>
        <taxon>Arthropoda</taxon>
        <taxon>Hexapoda</taxon>
        <taxon>Insecta</taxon>
        <taxon>Pterygota</taxon>
        <taxon>Neoptera</taxon>
        <taxon>Endopterygota</taxon>
        <taxon>Lepidoptera</taxon>
        <taxon>Glossata</taxon>
        <taxon>Ditrysia</taxon>
        <taxon>Papilionoidea</taxon>
        <taxon>Nymphalidae</taxon>
        <taxon>Nymphalinae</taxon>
        <taxon>Euphydryas</taxon>
    </lineage>
</organism>
<proteinExistence type="predicted"/>
<dbReference type="AlphaFoldDB" id="A0AAU9U9W4"/>
<keyword evidence="1" id="KW-0863">Zinc-finger</keyword>
<dbReference type="EMBL" id="CAKOGL010000013">
    <property type="protein sequence ID" value="CAH2093620.1"/>
    <property type="molecule type" value="Genomic_DNA"/>
</dbReference>
<evidence type="ECO:0000256" key="1">
    <source>
        <dbReference type="PROSITE-ProRule" id="PRU00453"/>
    </source>
</evidence>
<feature type="domain" description="HIT-type" evidence="2">
    <location>
        <begin position="14"/>
        <end position="47"/>
    </location>
</feature>
<dbReference type="GO" id="GO:0008270">
    <property type="term" value="F:zinc ion binding"/>
    <property type="evidence" value="ECO:0007669"/>
    <property type="project" value="UniProtKB-UniRule"/>
</dbReference>
<reference evidence="3" key="1">
    <citation type="submission" date="2022-03" db="EMBL/GenBank/DDBJ databases">
        <authorList>
            <person name="Tunstrom K."/>
        </authorList>
    </citation>
    <scope>NUCLEOTIDE SEQUENCE</scope>
</reference>
<dbReference type="SUPFAM" id="SSF144232">
    <property type="entry name" value="HIT/MYND zinc finger-like"/>
    <property type="match status" value="1"/>
</dbReference>
<sequence>MSEESSERKQVRLCGLCDDKPSKYCCPRCEVFYCSLDCYKSEKHMECSESFYRECVNQELASHQVDEDAKAKMIEILKKMYENGDDEVEGLENCEDIDSDDGSEIDLQTRIQDLNLDDPDALWNALTEDERNEFESMLSKGDVGSIIPQWEPWWLYSKEKKLVEDVNETSNETEALNKCPQIKSVPKFSTLTSVKPSPALHFNMANVIASYAFTMRYFNGEIDPVEAATYLLDICVNLNGNNNFEDPDLAVESVAQKCLQSTLIQTDETSLDVMRNDTFLILKGPSKENKLFYSKATFSHIIQIFTDAKLQCKSNKTHSKHDNKNKGVFSKKFPEHSKNHLCNIDVSKIKKVIKKLEYYLSFLDSCDN</sequence>
<dbReference type="PANTHER" id="PTHR15555">
    <property type="entry name" value="ZINC FINGER HIT DOMAIN CONTAINING PROTEIN 2 PROTEIN FON -RELATED"/>
    <property type="match status" value="1"/>
</dbReference>
<gene>
    <name evidence="3" type="ORF">EEDITHA_LOCUS9271</name>
</gene>
<keyword evidence="4" id="KW-1185">Reference proteome</keyword>
<dbReference type="Gene3D" id="3.30.60.190">
    <property type="match status" value="1"/>
</dbReference>
<dbReference type="CDD" id="cd23024">
    <property type="entry name" value="zf-HIT_ZNHIT2-3"/>
    <property type="match status" value="1"/>
</dbReference>
<keyword evidence="1" id="KW-0479">Metal-binding</keyword>
<keyword evidence="1" id="KW-0862">Zinc</keyword>
<dbReference type="Proteomes" id="UP001153954">
    <property type="component" value="Unassembled WGS sequence"/>
</dbReference>
<evidence type="ECO:0000259" key="2">
    <source>
        <dbReference type="PROSITE" id="PS51083"/>
    </source>
</evidence>
<dbReference type="InterPro" id="IPR039646">
    <property type="entry name" value="ZNHIT2"/>
</dbReference>
<dbReference type="Pfam" id="PF04438">
    <property type="entry name" value="zf-HIT"/>
    <property type="match status" value="1"/>
</dbReference>
<comment type="caution">
    <text evidence="3">The sequence shown here is derived from an EMBL/GenBank/DDBJ whole genome shotgun (WGS) entry which is preliminary data.</text>
</comment>
<dbReference type="PROSITE" id="PS51083">
    <property type="entry name" value="ZF_HIT"/>
    <property type="match status" value="1"/>
</dbReference>
<dbReference type="InterPro" id="IPR007529">
    <property type="entry name" value="Znf_HIT"/>
</dbReference>
<evidence type="ECO:0000313" key="4">
    <source>
        <dbReference type="Proteomes" id="UP001153954"/>
    </source>
</evidence>
<protein>
    <recommendedName>
        <fullName evidence="2">HIT-type domain-containing protein</fullName>
    </recommendedName>
</protein>
<evidence type="ECO:0000313" key="3">
    <source>
        <dbReference type="EMBL" id="CAH2093620.1"/>
    </source>
</evidence>
<dbReference type="PANTHER" id="PTHR15555:SF0">
    <property type="entry name" value="ZINC FINGER HIT DOMAIN-CONTAINING PROTEIN 2"/>
    <property type="match status" value="1"/>
</dbReference>
<name>A0AAU9U9W4_EUPED</name>